<proteinExistence type="predicted"/>
<protein>
    <submittedName>
        <fullName evidence="1">Uncharacterized protein</fullName>
    </submittedName>
</protein>
<evidence type="ECO:0000313" key="2">
    <source>
        <dbReference type="Proteomes" id="UP000221511"/>
    </source>
</evidence>
<sequence>MAEAINIPGLDNEKYLVKITAYDIDNLGIGKEVMDSWDDLIKKVDESGSTDINSEGEYSSIDQLSETSSNILKRTVELMIDRDSAIISTDAAGTFYFPLPNSLSDQYVQSYEVQSMNLLGSAISKASSYAGQTSIKNISEQALKRSGIQLDPNILSIYRSSNPRNIDMSWNIIPKSRKQYDAYVAQISKLKNWTKAKRNPITLGSVGNIIPMNFLIMKYIFCIEIISLQNDKTPLVSNLLSASRDITEGFFISLINTNIGSRQLMLRHDGNPTEFSLSIQFIERKPLWRDDWEKKINSLYNDQGKSETSLKEDDIYKE</sequence>
<dbReference type="EMBL" id="KX229736">
    <property type="protein sequence ID" value="ANH51290.1"/>
    <property type="molecule type" value="Genomic_DNA"/>
</dbReference>
<evidence type="ECO:0000313" key="1">
    <source>
        <dbReference type="EMBL" id="ANH51290.1"/>
    </source>
</evidence>
<dbReference type="Proteomes" id="UP000221511">
    <property type="component" value="Segment"/>
</dbReference>
<accession>A0A1B0XW31</accession>
<organism evidence="1 2">
    <name type="scientific">Campylobacter phage PC5</name>
    <dbReference type="NCBI Taxonomy" id="1541690"/>
    <lineage>
        <taxon>Viruses</taxon>
        <taxon>Duplodnaviria</taxon>
        <taxon>Heunggongvirae</taxon>
        <taxon>Uroviricota</taxon>
        <taxon>Caudoviricetes</taxon>
        <taxon>Connertonviridae</taxon>
        <taxon>Fletchervirus</taxon>
        <taxon>Fletchervirus PC5</taxon>
    </lineage>
</organism>
<name>A0A1B0XW31_9CAUD</name>
<keyword evidence="2" id="KW-1185">Reference proteome</keyword>
<reference evidence="1 2" key="1">
    <citation type="submission" date="2016-05" db="EMBL/GenBank/DDBJ databases">
        <title>Campylobacter bacteriophages isolated in Slovenia.</title>
        <authorList>
            <person name="Janez N."/>
            <person name="Peterka M."/>
            <person name="Accetto T."/>
        </authorList>
    </citation>
    <scope>NUCLEOTIDE SEQUENCE [LARGE SCALE GENOMIC DNA]</scope>
</reference>
<gene>
    <name evidence="1" type="ORF">PC5_00171</name>
</gene>